<evidence type="ECO:0000256" key="7">
    <source>
        <dbReference type="ARBA" id="ARBA00038151"/>
    </source>
</evidence>
<proteinExistence type="inferred from homology"/>
<keyword evidence="4 9" id="KW-0812">Transmembrane</keyword>
<evidence type="ECO:0000256" key="6">
    <source>
        <dbReference type="ARBA" id="ARBA00023136"/>
    </source>
</evidence>
<evidence type="ECO:0000256" key="8">
    <source>
        <dbReference type="ARBA" id="ARBA00039168"/>
    </source>
</evidence>
<keyword evidence="3" id="KW-1003">Cell membrane</keyword>
<sequence>MKTWIWLLAAAATEVGWVCGVKAADSPLDWAATIACIMASFVLALAAARQLPATTVYVIFVGLGALGTAVLDILAFGAALHASSLAFLALLLSGVIGLKLTASDDASRKD</sequence>
<keyword evidence="6 10" id="KW-0472">Membrane</keyword>
<dbReference type="EMBL" id="JBHRSS010000003">
    <property type="protein sequence ID" value="MFC3103563.1"/>
    <property type="molecule type" value="Genomic_DNA"/>
</dbReference>
<evidence type="ECO:0000256" key="2">
    <source>
        <dbReference type="ARBA" id="ARBA00022448"/>
    </source>
</evidence>
<keyword evidence="2" id="KW-0813">Transport</keyword>
<comment type="caution">
    <text evidence="11">The sequence shown here is derived from an EMBL/GenBank/DDBJ whole genome shotgun (WGS) entry which is preliminary data.</text>
</comment>
<dbReference type="InterPro" id="IPR045324">
    <property type="entry name" value="Small_multidrug_res"/>
</dbReference>
<evidence type="ECO:0000313" key="12">
    <source>
        <dbReference type="Proteomes" id="UP001595462"/>
    </source>
</evidence>
<feature type="transmembrane region" description="Helical" evidence="10">
    <location>
        <begin position="55"/>
        <end position="79"/>
    </location>
</feature>
<organism evidence="11 12">
    <name type="scientific">Salinisphaera aquimarina</name>
    <dbReference type="NCBI Taxonomy" id="2094031"/>
    <lineage>
        <taxon>Bacteria</taxon>
        <taxon>Pseudomonadati</taxon>
        <taxon>Pseudomonadota</taxon>
        <taxon>Gammaproteobacteria</taxon>
        <taxon>Salinisphaerales</taxon>
        <taxon>Salinisphaeraceae</taxon>
        <taxon>Salinisphaera</taxon>
    </lineage>
</organism>
<dbReference type="Proteomes" id="UP001595462">
    <property type="component" value="Unassembled WGS sequence"/>
</dbReference>
<accession>A0ABV7ELI8</accession>
<reference evidence="12" key="1">
    <citation type="journal article" date="2019" name="Int. J. Syst. Evol. Microbiol.">
        <title>The Global Catalogue of Microorganisms (GCM) 10K type strain sequencing project: providing services to taxonomists for standard genome sequencing and annotation.</title>
        <authorList>
            <consortium name="The Broad Institute Genomics Platform"/>
            <consortium name="The Broad Institute Genome Sequencing Center for Infectious Disease"/>
            <person name="Wu L."/>
            <person name="Ma J."/>
        </authorList>
    </citation>
    <scope>NUCLEOTIDE SEQUENCE [LARGE SCALE GENOMIC DNA]</scope>
    <source>
        <strain evidence="12">KCTC 52640</strain>
    </source>
</reference>
<evidence type="ECO:0000313" key="11">
    <source>
        <dbReference type="EMBL" id="MFC3103563.1"/>
    </source>
</evidence>
<dbReference type="Pfam" id="PF00893">
    <property type="entry name" value="Multi_Drug_Res"/>
    <property type="match status" value="1"/>
</dbReference>
<dbReference type="SUPFAM" id="SSF103481">
    <property type="entry name" value="Multidrug resistance efflux transporter EmrE"/>
    <property type="match status" value="1"/>
</dbReference>
<evidence type="ECO:0000256" key="5">
    <source>
        <dbReference type="ARBA" id="ARBA00022989"/>
    </source>
</evidence>
<dbReference type="InterPro" id="IPR000390">
    <property type="entry name" value="Small_drug/metabolite_transptr"/>
</dbReference>
<gene>
    <name evidence="11" type="ORF">ACFOSU_06630</name>
</gene>
<evidence type="ECO:0000256" key="4">
    <source>
        <dbReference type="ARBA" id="ARBA00022692"/>
    </source>
</evidence>
<keyword evidence="12" id="KW-1185">Reference proteome</keyword>
<feature type="transmembrane region" description="Helical" evidence="10">
    <location>
        <begin position="85"/>
        <end position="102"/>
    </location>
</feature>
<comment type="subcellular location">
    <subcellularLocation>
        <location evidence="1 9">Cell membrane</location>
        <topology evidence="1 9">Multi-pass membrane protein</topology>
    </subcellularLocation>
</comment>
<comment type="similarity">
    <text evidence="7">Belongs to the drug/metabolite transporter (DMT) superfamily. Small multidrug resistance (SMR) (TC 2.A.7.1) family. Gdx/SugE subfamily.</text>
</comment>
<dbReference type="InterPro" id="IPR037185">
    <property type="entry name" value="EmrE-like"/>
</dbReference>
<protein>
    <recommendedName>
        <fullName evidence="8">Guanidinium exporter</fullName>
    </recommendedName>
</protein>
<evidence type="ECO:0000256" key="9">
    <source>
        <dbReference type="RuleBase" id="RU003942"/>
    </source>
</evidence>
<feature type="transmembrane region" description="Helical" evidence="10">
    <location>
        <begin position="30"/>
        <end position="48"/>
    </location>
</feature>
<evidence type="ECO:0000256" key="3">
    <source>
        <dbReference type="ARBA" id="ARBA00022475"/>
    </source>
</evidence>
<dbReference type="PANTHER" id="PTHR30561">
    <property type="entry name" value="SMR FAMILY PROTON-DEPENDENT DRUG EFFLUX TRANSPORTER SUGE"/>
    <property type="match status" value="1"/>
</dbReference>
<name>A0ABV7ELI8_9GAMM</name>
<keyword evidence="5 10" id="KW-1133">Transmembrane helix</keyword>
<evidence type="ECO:0000256" key="10">
    <source>
        <dbReference type="SAM" id="Phobius"/>
    </source>
</evidence>
<dbReference type="PANTHER" id="PTHR30561:SF0">
    <property type="entry name" value="GUANIDINIUM EXPORTER"/>
    <property type="match status" value="1"/>
</dbReference>
<dbReference type="RefSeq" id="WP_380687710.1">
    <property type="nucleotide sequence ID" value="NZ_JBHRSS010000003.1"/>
</dbReference>
<evidence type="ECO:0000256" key="1">
    <source>
        <dbReference type="ARBA" id="ARBA00004651"/>
    </source>
</evidence>
<dbReference type="Gene3D" id="1.10.3730.20">
    <property type="match status" value="1"/>
</dbReference>